<sequence>MGEQLSGAMLEQLIVGKVISNRELTKPNFVMFGERFEVDGTWFAAFQTRGPTQLTGRWRIINDELCIEPKGGAEQCRIVRVGDEPGVYEITSSLASFDNDRVRFEIFDH</sequence>
<proteinExistence type="predicted"/>
<dbReference type="Proteomes" id="UP000824281">
    <property type="component" value="Chromosome"/>
</dbReference>
<name>A0ABX8ZLV1_9SPHN</name>
<evidence type="ECO:0000313" key="2">
    <source>
        <dbReference type="Proteomes" id="UP000824281"/>
    </source>
</evidence>
<organism evidence="1 2">
    <name type="scientific">Qipengyuania aurantiaca</name>
    <dbReference type="NCBI Taxonomy" id="2867233"/>
    <lineage>
        <taxon>Bacteria</taxon>
        <taxon>Pseudomonadati</taxon>
        <taxon>Pseudomonadota</taxon>
        <taxon>Alphaproteobacteria</taxon>
        <taxon>Sphingomonadales</taxon>
        <taxon>Erythrobacteraceae</taxon>
        <taxon>Qipengyuania</taxon>
    </lineage>
</organism>
<dbReference type="EMBL" id="CP081295">
    <property type="protein sequence ID" value="QZD89946.1"/>
    <property type="molecule type" value="Genomic_DNA"/>
</dbReference>
<gene>
    <name evidence="1" type="ORF">K3148_00580</name>
</gene>
<dbReference type="RefSeq" id="WP_221425422.1">
    <property type="nucleotide sequence ID" value="NZ_CP081295.1"/>
</dbReference>
<protein>
    <submittedName>
        <fullName evidence="1">Uncharacterized protein</fullName>
    </submittedName>
</protein>
<keyword evidence="2" id="KW-1185">Reference proteome</keyword>
<accession>A0ABX8ZLV1</accession>
<reference evidence="1 2" key="1">
    <citation type="submission" date="2021-08" db="EMBL/GenBank/DDBJ databases">
        <title>Comparative Genomics Analysis of the Genus Qipengyuania Reveals Extensive Genetic Diversity and Metabolic Versatility, Including the Description of Fifteen Novel Species.</title>
        <authorList>
            <person name="Liu Y."/>
        </authorList>
    </citation>
    <scope>NUCLEOTIDE SEQUENCE [LARGE SCALE GENOMIC DNA]</scope>
    <source>
        <strain evidence="1 2">1NDH13</strain>
    </source>
</reference>
<evidence type="ECO:0000313" key="1">
    <source>
        <dbReference type="EMBL" id="QZD89946.1"/>
    </source>
</evidence>